<dbReference type="PANTHER" id="PTHR23026">
    <property type="entry name" value="NADPH NITROREDUCTASE"/>
    <property type="match status" value="1"/>
</dbReference>
<name>A0A9E6UI96_9HYPH</name>
<dbReference type="InterPro" id="IPR029479">
    <property type="entry name" value="Nitroreductase"/>
</dbReference>
<keyword evidence="6" id="KW-0521">NADP</keyword>
<accession>A0A9E6UI96</accession>
<protein>
    <recommendedName>
        <fullName evidence="12">5,6-dimethylbenzimidazole synthase</fullName>
        <ecNumber evidence="11">1.13.11.79</ecNumber>
    </recommendedName>
</protein>
<keyword evidence="8" id="KW-0520">NAD</keyword>
<comment type="subunit">
    <text evidence="1">Homooctamer.</text>
</comment>
<dbReference type="RefSeq" id="WP_261403774.1">
    <property type="nucleotide sequence ID" value="NZ_CP081869.1"/>
</dbReference>
<dbReference type="Proteomes" id="UP000825701">
    <property type="component" value="Chromosome"/>
</dbReference>
<dbReference type="GO" id="GO:0009236">
    <property type="term" value="P:cobalamin biosynthetic process"/>
    <property type="evidence" value="ECO:0007669"/>
    <property type="project" value="UniProtKB-KW"/>
</dbReference>
<dbReference type="Gene3D" id="3.40.109.10">
    <property type="entry name" value="NADH Oxidase"/>
    <property type="match status" value="1"/>
</dbReference>
<dbReference type="PANTHER" id="PTHR23026:SF90">
    <property type="entry name" value="IODOTYROSINE DEIODINASE 1"/>
    <property type="match status" value="1"/>
</dbReference>
<keyword evidence="16" id="KW-1185">Reference proteome</keyword>
<evidence type="ECO:0000256" key="3">
    <source>
        <dbReference type="ARBA" id="ARBA00022630"/>
    </source>
</evidence>
<dbReference type="EC" id="1.13.11.79" evidence="11"/>
<keyword evidence="7 15" id="KW-0560">Oxidoreductase</keyword>
<comment type="similarity">
    <text evidence="10">Belongs to the BluB family.</text>
</comment>
<dbReference type="GO" id="GO:0102919">
    <property type="term" value="F:5,6-dimethylbenzimidazole synthase activity"/>
    <property type="evidence" value="ECO:0007669"/>
    <property type="project" value="UniProtKB-EC"/>
</dbReference>
<keyword evidence="5" id="KW-0547">Nucleotide-binding</keyword>
<evidence type="ECO:0000313" key="15">
    <source>
        <dbReference type="EMBL" id="QZO00603.1"/>
    </source>
</evidence>
<dbReference type="FunFam" id="3.40.109.10:FF:000013">
    <property type="entry name" value="5,6-dimethylbenzimidazole synthase"/>
    <property type="match status" value="1"/>
</dbReference>
<dbReference type="EMBL" id="CP081869">
    <property type="protein sequence ID" value="QZO00603.1"/>
    <property type="molecule type" value="Genomic_DNA"/>
</dbReference>
<evidence type="ECO:0000256" key="7">
    <source>
        <dbReference type="ARBA" id="ARBA00023002"/>
    </source>
</evidence>
<evidence type="ECO:0000256" key="10">
    <source>
        <dbReference type="ARBA" id="ARBA00061097"/>
    </source>
</evidence>
<keyword evidence="4" id="KW-0288">FMN</keyword>
<dbReference type="InterPro" id="IPR050627">
    <property type="entry name" value="Nitroreductase/BluB"/>
</dbReference>
<evidence type="ECO:0000256" key="11">
    <source>
        <dbReference type="ARBA" id="ARBA00066311"/>
    </source>
</evidence>
<evidence type="ECO:0000256" key="2">
    <source>
        <dbReference type="ARBA" id="ARBA00022573"/>
    </source>
</evidence>
<evidence type="ECO:0000256" key="5">
    <source>
        <dbReference type="ARBA" id="ARBA00022741"/>
    </source>
</evidence>
<evidence type="ECO:0000256" key="9">
    <source>
        <dbReference type="ARBA" id="ARBA00051314"/>
    </source>
</evidence>
<dbReference type="NCBIfam" id="TIGR02476">
    <property type="entry name" value="BluB"/>
    <property type="match status" value="1"/>
</dbReference>
<evidence type="ECO:0000256" key="13">
    <source>
        <dbReference type="SAM" id="MobiDB-lite"/>
    </source>
</evidence>
<gene>
    <name evidence="15" type="primary">bluB</name>
    <name evidence="15" type="ORF">K6K41_02475</name>
</gene>
<dbReference type="GO" id="GO:0000166">
    <property type="term" value="F:nucleotide binding"/>
    <property type="evidence" value="ECO:0007669"/>
    <property type="project" value="UniProtKB-KW"/>
</dbReference>
<dbReference type="CDD" id="cd02145">
    <property type="entry name" value="BluB"/>
    <property type="match status" value="1"/>
</dbReference>
<comment type="catalytic activity">
    <reaction evidence="9">
        <text>FMNH2 + O2 = dialurate + 5,6-dimethylbenzimidazole + D-erythrose 4-phosphate + H(+)</text>
        <dbReference type="Rhea" id="RHEA:27345"/>
        <dbReference type="ChEBI" id="CHEBI:15378"/>
        <dbReference type="ChEBI" id="CHEBI:15379"/>
        <dbReference type="ChEBI" id="CHEBI:15890"/>
        <dbReference type="ChEBI" id="CHEBI:16897"/>
        <dbReference type="ChEBI" id="CHEBI:57618"/>
        <dbReference type="ChEBI" id="CHEBI:140629"/>
        <dbReference type="EC" id="1.13.11.79"/>
    </reaction>
</comment>
<dbReference type="InterPro" id="IPR000415">
    <property type="entry name" value="Nitroreductase-like"/>
</dbReference>
<evidence type="ECO:0000256" key="4">
    <source>
        <dbReference type="ARBA" id="ARBA00022643"/>
    </source>
</evidence>
<sequence length="241" mass="26641">MTAPAEGTPDDEADRERRAAGPFDAAARAAVYRAIESRRDVRNEFLPDPVSDEILARLLKAAHCAPSVGLSQPWSFILVRSAEKRAEVAGIVARRNEEAANMFDGERAAQYRRLKLEGIEAAPLNICVVADRSRGGPVVLGRTHQDDVDLYSTVCAVQNFWLAARAEGIGVGWVSIFEPDDLKPAFGLPEHVCVVAYLCVGHVERLHVRPELEARRWGERLPLADVVFDERWGAGAEMFNR</sequence>
<evidence type="ECO:0000313" key="16">
    <source>
        <dbReference type="Proteomes" id="UP000825701"/>
    </source>
</evidence>
<evidence type="ECO:0000259" key="14">
    <source>
        <dbReference type="Pfam" id="PF00881"/>
    </source>
</evidence>
<evidence type="ECO:0000256" key="6">
    <source>
        <dbReference type="ARBA" id="ARBA00022857"/>
    </source>
</evidence>
<reference evidence="15" key="1">
    <citation type="submission" date="2021-08" db="EMBL/GenBank/DDBJ databases">
        <authorList>
            <person name="Zhang H."/>
            <person name="Xu M."/>
            <person name="Yu Z."/>
            <person name="Yang L."/>
            <person name="Cai Y."/>
        </authorList>
    </citation>
    <scope>NUCLEOTIDE SEQUENCE</scope>
    <source>
        <strain evidence="15">CHL1</strain>
    </source>
</reference>
<dbReference type="SUPFAM" id="SSF55469">
    <property type="entry name" value="FMN-dependent nitroreductase-like"/>
    <property type="match status" value="1"/>
</dbReference>
<evidence type="ECO:0000256" key="1">
    <source>
        <dbReference type="ARBA" id="ARBA00011823"/>
    </source>
</evidence>
<proteinExistence type="inferred from homology"/>
<dbReference type="GO" id="GO:0016705">
    <property type="term" value="F:oxidoreductase activity, acting on paired donors, with incorporation or reduction of molecular oxygen"/>
    <property type="evidence" value="ECO:0007669"/>
    <property type="project" value="UniProtKB-ARBA"/>
</dbReference>
<dbReference type="KEGG" id="cmet:K6K41_02475"/>
<feature type="domain" description="Nitroreductase" evidence="14">
    <location>
        <begin position="35"/>
        <end position="202"/>
    </location>
</feature>
<dbReference type="InterPro" id="IPR012825">
    <property type="entry name" value="BluB"/>
</dbReference>
<evidence type="ECO:0000256" key="12">
    <source>
        <dbReference type="ARBA" id="ARBA00068702"/>
    </source>
</evidence>
<dbReference type="Pfam" id="PF00881">
    <property type="entry name" value="Nitroreductase"/>
    <property type="match status" value="1"/>
</dbReference>
<feature type="region of interest" description="Disordered" evidence="13">
    <location>
        <begin position="1"/>
        <end position="20"/>
    </location>
</feature>
<evidence type="ECO:0000256" key="8">
    <source>
        <dbReference type="ARBA" id="ARBA00023027"/>
    </source>
</evidence>
<organism evidence="15 16">
    <name type="scientific">Chenggangzhangella methanolivorans</name>
    <dbReference type="NCBI Taxonomy" id="1437009"/>
    <lineage>
        <taxon>Bacteria</taxon>
        <taxon>Pseudomonadati</taxon>
        <taxon>Pseudomonadota</taxon>
        <taxon>Alphaproteobacteria</taxon>
        <taxon>Hyphomicrobiales</taxon>
        <taxon>Methylopilaceae</taxon>
        <taxon>Chenggangzhangella</taxon>
    </lineage>
</organism>
<dbReference type="AlphaFoldDB" id="A0A9E6UI96"/>
<keyword evidence="2" id="KW-0169">Cobalamin biosynthesis</keyword>
<keyword evidence="3" id="KW-0285">Flavoprotein</keyword>